<comment type="caution">
    <text evidence="1">The sequence shown here is derived from an EMBL/GenBank/DDBJ whole genome shotgun (WGS) entry which is preliminary data.</text>
</comment>
<reference evidence="2" key="1">
    <citation type="journal article" date="2019" name="Int. J. Syst. Evol. Microbiol.">
        <title>The Global Catalogue of Microorganisms (GCM) 10K type strain sequencing project: providing services to taxonomists for standard genome sequencing and annotation.</title>
        <authorList>
            <consortium name="The Broad Institute Genomics Platform"/>
            <consortium name="The Broad Institute Genome Sequencing Center for Infectious Disease"/>
            <person name="Wu L."/>
            <person name="Ma J."/>
        </authorList>
    </citation>
    <scope>NUCLEOTIDE SEQUENCE [LARGE SCALE GENOMIC DNA]</scope>
    <source>
        <strain evidence="2">CGMCC 1.13681</strain>
    </source>
</reference>
<keyword evidence="2" id="KW-1185">Reference proteome</keyword>
<evidence type="ECO:0000313" key="2">
    <source>
        <dbReference type="Proteomes" id="UP001596413"/>
    </source>
</evidence>
<evidence type="ECO:0000313" key="1">
    <source>
        <dbReference type="EMBL" id="MFC7221102.1"/>
    </source>
</evidence>
<gene>
    <name evidence="1" type="ORF">ACFQLX_23510</name>
</gene>
<proteinExistence type="predicted"/>
<name>A0ABW2GNC9_9ACTN</name>
<dbReference type="Proteomes" id="UP001596413">
    <property type="component" value="Unassembled WGS sequence"/>
</dbReference>
<accession>A0ABW2GNC9</accession>
<protein>
    <submittedName>
        <fullName evidence="1">Uncharacterized protein</fullName>
    </submittedName>
</protein>
<dbReference type="RefSeq" id="WP_386418243.1">
    <property type="nucleotide sequence ID" value="NZ_JBHSZO010000050.1"/>
</dbReference>
<organism evidence="1 2">
    <name type="scientific">Streptomyces polyrhachis</name>
    <dbReference type="NCBI Taxonomy" id="1282885"/>
    <lineage>
        <taxon>Bacteria</taxon>
        <taxon>Bacillati</taxon>
        <taxon>Actinomycetota</taxon>
        <taxon>Actinomycetes</taxon>
        <taxon>Kitasatosporales</taxon>
        <taxon>Streptomycetaceae</taxon>
        <taxon>Streptomyces</taxon>
    </lineage>
</organism>
<dbReference type="EMBL" id="JBHSZO010000050">
    <property type="protein sequence ID" value="MFC7221102.1"/>
    <property type="molecule type" value="Genomic_DNA"/>
</dbReference>
<sequence>MANVKRLGSVAQVMECDIWDEGGAVDAVDDEPLDTYEMFRVTCPDCAQPIALLDGEGQLPGHARLVTPWNPFDLTVCEGSGRALAQVEAWGDVPEEREDRAAVVLTLPEELDWRRQPFSHAGGPGSQPIRFHIPAMRNAGGPRSPGRPVLREAA</sequence>